<evidence type="ECO:0000256" key="1">
    <source>
        <dbReference type="SAM" id="Coils"/>
    </source>
</evidence>
<evidence type="ECO:0000313" key="2">
    <source>
        <dbReference type="EMBL" id="KAG2332873.1"/>
    </source>
</evidence>
<proteinExistence type="predicted"/>
<dbReference type="AlphaFoldDB" id="A0A8X8BFT3"/>
<name>A0A8X8BFT3_BRACI</name>
<evidence type="ECO:0000313" key="3">
    <source>
        <dbReference type="Proteomes" id="UP000886595"/>
    </source>
</evidence>
<keyword evidence="3" id="KW-1185">Reference proteome</keyword>
<reference evidence="2 3" key="1">
    <citation type="submission" date="2020-02" db="EMBL/GenBank/DDBJ databases">
        <authorList>
            <person name="Ma Q."/>
            <person name="Huang Y."/>
            <person name="Song X."/>
            <person name="Pei D."/>
        </authorList>
    </citation>
    <scope>NUCLEOTIDE SEQUENCE [LARGE SCALE GENOMIC DNA]</scope>
    <source>
        <strain evidence="2">Sxm20200214</strain>
        <tissue evidence="2">Leaf</tissue>
    </source>
</reference>
<keyword evidence="1" id="KW-0175">Coiled coil</keyword>
<protein>
    <submittedName>
        <fullName evidence="2">Uncharacterized protein</fullName>
    </submittedName>
</protein>
<sequence length="102" mass="12091">MRVRGKDEYDTHPGKRFFTCKNYEADGVHYRQPWVIGVHEYIERLTKRVEEVELVIKWVPEVKNQIQRLEAEVKALTREVDNLTGRFITRLRCGGLGEARFD</sequence>
<gene>
    <name evidence="2" type="ORF">Bca52824_004053</name>
</gene>
<dbReference type="Proteomes" id="UP000886595">
    <property type="component" value="Unassembled WGS sequence"/>
</dbReference>
<organism evidence="2 3">
    <name type="scientific">Brassica carinata</name>
    <name type="common">Ethiopian mustard</name>
    <name type="synonym">Abyssinian cabbage</name>
    <dbReference type="NCBI Taxonomy" id="52824"/>
    <lineage>
        <taxon>Eukaryota</taxon>
        <taxon>Viridiplantae</taxon>
        <taxon>Streptophyta</taxon>
        <taxon>Embryophyta</taxon>
        <taxon>Tracheophyta</taxon>
        <taxon>Spermatophyta</taxon>
        <taxon>Magnoliopsida</taxon>
        <taxon>eudicotyledons</taxon>
        <taxon>Gunneridae</taxon>
        <taxon>Pentapetalae</taxon>
        <taxon>rosids</taxon>
        <taxon>malvids</taxon>
        <taxon>Brassicales</taxon>
        <taxon>Brassicaceae</taxon>
        <taxon>Brassiceae</taxon>
        <taxon>Brassica</taxon>
    </lineage>
</organism>
<feature type="coiled-coil region" evidence="1">
    <location>
        <begin position="59"/>
        <end position="86"/>
    </location>
</feature>
<accession>A0A8X8BFT3</accession>
<dbReference type="EMBL" id="JAAMPC010000001">
    <property type="protein sequence ID" value="KAG2332873.1"/>
    <property type="molecule type" value="Genomic_DNA"/>
</dbReference>
<comment type="caution">
    <text evidence="2">The sequence shown here is derived from an EMBL/GenBank/DDBJ whole genome shotgun (WGS) entry which is preliminary data.</text>
</comment>